<keyword evidence="4" id="KW-1185">Reference proteome</keyword>
<keyword evidence="1" id="KW-0732">Signal</keyword>
<evidence type="ECO:0000259" key="2">
    <source>
        <dbReference type="Pfam" id="PF00144"/>
    </source>
</evidence>
<dbReference type="InterPro" id="IPR050789">
    <property type="entry name" value="Diverse_Enzym_Activities"/>
</dbReference>
<gene>
    <name evidence="3" type="ORF">GRI91_08900</name>
</gene>
<feature type="chain" id="PRO_5026349665" evidence="1">
    <location>
        <begin position="23"/>
        <end position="326"/>
    </location>
</feature>
<dbReference type="EMBL" id="WTYT01000003">
    <property type="protein sequence ID" value="MXO65872.1"/>
    <property type="molecule type" value="Genomic_DNA"/>
</dbReference>
<dbReference type="Pfam" id="PF00144">
    <property type="entry name" value="Beta-lactamase"/>
    <property type="match status" value="1"/>
</dbReference>
<evidence type="ECO:0000256" key="1">
    <source>
        <dbReference type="SAM" id="SignalP"/>
    </source>
</evidence>
<protein>
    <submittedName>
        <fullName evidence="3">Serine hydrolase</fullName>
    </submittedName>
</protein>
<dbReference type="Proteomes" id="UP000438476">
    <property type="component" value="Unassembled WGS sequence"/>
</dbReference>
<evidence type="ECO:0000313" key="3">
    <source>
        <dbReference type="EMBL" id="MXO65872.1"/>
    </source>
</evidence>
<keyword evidence="3" id="KW-0378">Hydrolase</keyword>
<dbReference type="OrthoDB" id="5705574at2"/>
<organism evidence="3 4">
    <name type="scientific">Altericroceibacterium endophyticum</name>
    <dbReference type="NCBI Taxonomy" id="1808508"/>
    <lineage>
        <taxon>Bacteria</taxon>
        <taxon>Pseudomonadati</taxon>
        <taxon>Pseudomonadota</taxon>
        <taxon>Alphaproteobacteria</taxon>
        <taxon>Sphingomonadales</taxon>
        <taxon>Erythrobacteraceae</taxon>
        <taxon>Altericroceibacterium</taxon>
    </lineage>
</organism>
<dbReference type="InterPro" id="IPR012338">
    <property type="entry name" value="Beta-lactam/transpept-like"/>
</dbReference>
<dbReference type="SUPFAM" id="SSF56601">
    <property type="entry name" value="beta-lactamase/transpeptidase-like"/>
    <property type="match status" value="1"/>
</dbReference>
<feature type="signal peptide" evidence="1">
    <location>
        <begin position="1"/>
        <end position="22"/>
    </location>
</feature>
<reference evidence="3 4" key="1">
    <citation type="submission" date="2019-12" db="EMBL/GenBank/DDBJ databases">
        <title>Genomic-based taxomic classification of the family Erythrobacteraceae.</title>
        <authorList>
            <person name="Xu L."/>
        </authorList>
    </citation>
    <scope>NUCLEOTIDE SEQUENCE [LARGE SCALE GENOMIC DNA]</scope>
    <source>
        <strain evidence="3 4">LMG 29518</strain>
    </source>
</reference>
<comment type="caution">
    <text evidence="3">The sequence shown here is derived from an EMBL/GenBank/DDBJ whole genome shotgun (WGS) entry which is preliminary data.</text>
</comment>
<feature type="domain" description="Beta-lactamase-related" evidence="2">
    <location>
        <begin position="49"/>
        <end position="312"/>
    </location>
</feature>
<accession>A0A6I4T6N6</accession>
<proteinExistence type="predicted"/>
<dbReference type="GO" id="GO:0016787">
    <property type="term" value="F:hydrolase activity"/>
    <property type="evidence" value="ECO:0007669"/>
    <property type="project" value="UniProtKB-KW"/>
</dbReference>
<dbReference type="Gene3D" id="3.40.710.10">
    <property type="entry name" value="DD-peptidase/beta-lactamase superfamily"/>
    <property type="match status" value="1"/>
</dbReference>
<name>A0A6I4T6N6_9SPHN</name>
<dbReference type="AlphaFoldDB" id="A0A6I4T6N6"/>
<dbReference type="RefSeq" id="WP_160736288.1">
    <property type="nucleotide sequence ID" value="NZ_WTYT01000003.1"/>
</dbReference>
<sequence length="326" mass="34857">MKRLCFGLTVVVAGLLPTAVFGAGPSYSEAELTPDGHIVSRTLGDDGEGAIYQAGSISKFACSLAALRLAEAGRLDLDAPLSVTLPEYENPAAQDVTLRQVLANRSGLPDRLLAAFQEDPAIATATLPPAEAANRFAAGELAFTPGAQWSYDLVNWIVAQAVIERVTGKELPDALEELIFKPAGMGHSHVFLGQLGPDGQEPSEPARPLPNYLRCAGGIATQPGDLIALLRFADHGGLSAASLKQLNTITTPEQNYTLGSRYEEVETADGKRFIRWLTGSNGPYKSVAVYDRVTDTGYAAMSARDDREFIHQTRDSWISNIGKGED</sequence>
<dbReference type="InterPro" id="IPR001466">
    <property type="entry name" value="Beta-lactam-related"/>
</dbReference>
<dbReference type="PANTHER" id="PTHR43283">
    <property type="entry name" value="BETA-LACTAMASE-RELATED"/>
    <property type="match status" value="1"/>
</dbReference>
<evidence type="ECO:0000313" key="4">
    <source>
        <dbReference type="Proteomes" id="UP000438476"/>
    </source>
</evidence>